<name>A0AC60NRR5_IXOPE</name>
<comment type="caution">
    <text evidence="1">The sequence shown here is derived from an EMBL/GenBank/DDBJ whole genome shotgun (WGS) entry which is preliminary data.</text>
</comment>
<evidence type="ECO:0000313" key="1">
    <source>
        <dbReference type="EMBL" id="KAG0409804.1"/>
    </source>
</evidence>
<dbReference type="EMBL" id="JABSTQ010011589">
    <property type="protein sequence ID" value="KAG0409804.1"/>
    <property type="molecule type" value="Genomic_DNA"/>
</dbReference>
<organism evidence="1 2">
    <name type="scientific">Ixodes persulcatus</name>
    <name type="common">Taiga tick</name>
    <dbReference type="NCBI Taxonomy" id="34615"/>
    <lineage>
        <taxon>Eukaryota</taxon>
        <taxon>Metazoa</taxon>
        <taxon>Ecdysozoa</taxon>
        <taxon>Arthropoda</taxon>
        <taxon>Chelicerata</taxon>
        <taxon>Arachnida</taxon>
        <taxon>Acari</taxon>
        <taxon>Parasitiformes</taxon>
        <taxon>Ixodida</taxon>
        <taxon>Ixodoidea</taxon>
        <taxon>Ixodidae</taxon>
        <taxon>Ixodinae</taxon>
        <taxon>Ixodes</taxon>
    </lineage>
</organism>
<keyword evidence="2" id="KW-1185">Reference proteome</keyword>
<reference evidence="1 2" key="1">
    <citation type="journal article" date="2020" name="Cell">
        <title>Large-Scale Comparative Analyses of Tick Genomes Elucidate Their Genetic Diversity and Vector Capacities.</title>
        <authorList>
            <consortium name="Tick Genome and Microbiome Consortium (TIGMIC)"/>
            <person name="Jia N."/>
            <person name="Wang J."/>
            <person name="Shi W."/>
            <person name="Du L."/>
            <person name="Sun Y."/>
            <person name="Zhan W."/>
            <person name="Jiang J.F."/>
            <person name="Wang Q."/>
            <person name="Zhang B."/>
            <person name="Ji P."/>
            <person name="Bell-Sakyi L."/>
            <person name="Cui X.M."/>
            <person name="Yuan T.T."/>
            <person name="Jiang B.G."/>
            <person name="Yang W.F."/>
            <person name="Lam T.T."/>
            <person name="Chang Q.C."/>
            <person name="Ding S.J."/>
            <person name="Wang X.J."/>
            <person name="Zhu J.G."/>
            <person name="Ruan X.D."/>
            <person name="Zhao L."/>
            <person name="Wei J.T."/>
            <person name="Ye R.Z."/>
            <person name="Que T.C."/>
            <person name="Du C.H."/>
            <person name="Zhou Y.H."/>
            <person name="Cheng J.X."/>
            <person name="Dai P.F."/>
            <person name="Guo W.B."/>
            <person name="Han X.H."/>
            <person name="Huang E.J."/>
            <person name="Li L.F."/>
            <person name="Wei W."/>
            <person name="Gao Y.C."/>
            <person name="Liu J.Z."/>
            <person name="Shao H.Z."/>
            <person name="Wang X."/>
            <person name="Wang C.C."/>
            <person name="Yang T.C."/>
            <person name="Huo Q.B."/>
            <person name="Li W."/>
            <person name="Chen H.Y."/>
            <person name="Chen S.E."/>
            <person name="Zhou L.G."/>
            <person name="Ni X.B."/>
            <person name="Tian J.H."/>
            <person name="Sheng Y."/>
            <person name="Liu T."/>
            <person name="Pan Y.S."/>
            <person name="Xia L.Y."/>
            <person name="Li J."/>
            <person name="Zhao F."/>
            <person name="Cao W.C."/>
        </authorList>
    </citation>
    <scope>NUCLEOTIDE SEQUENCE [LARGE SCALE GENOMIC DNA]</scope>
    <source>
        <strain evidence="1">Iper-2018</strain>
    </source>
</reference>
<dbReference type="Proteomes" id="UP000805193">
    <property type="component" value="Unassembled WGS sequence"/>
</dbReference>
<protein>
    <submittedName>
        <fullName evidence="1">Uncharacterized protein</fullName>
    </submittedName>
</protein>
<evidence type="ECO:0000313" key="2">
    <source>
        <dbReference type="Proteomes" id="UP000805193"/>
    </source>
</evidence>
<gene>
    <name evidence="1" type="ORF">HPB47_013062</name>
</gene>
<sequence length="157" mass="17028">MTQLLADRANTIGDALLRELFLQRLPTNVQMLWQTRLLTSPLHPSPLHPSPLHPSPLHPSANAVTVTHTATQDDEILRAVNNNADVQHLVEGILITRARHVHRASVTTIAALDPKPDTASGLVPGRETGRPTSILRFTLCCTAANLEARAHSVGSRS</sequence>
<accession>A0AC60NRR5</accession>
<proteinExistence type="predicted"/>